<accession>A0ABW5S3Z6</accession>
<proteinExistence type="predicted"/>
<dbReference type="InterPro" id="IPR032710">
    <property type="entry name" value="NTF2-like_dom_sf"/>
</dbReference>
<keyword evidence="2" id="KW-1185">Reference proteome</keyword>
<reference evidence="2" key="1">
    <citation type="journal article" date="2019" name="Int. J. Syst. Evol. Microbiol.">
        <title>The Global Catalogue of Microorganisms (GCM) 10K type strain sequencing project: providing services to taxonomists for standard genome sequencing and annotation.</title>
        <authorList>
            <consortium name="The Broad Institute Genomics Platform"/>
            <consortium name="The Broad Institute Genome Sequencing Center for Infectious Disease"/>
            <person name="Wu L."/>
            <person name="Ma J."/>
        </authorList>
    </citation>
    <scope>NUCLEOTIDE SEQUENCE [LARGE SCALE GENOMIC DNA]</scope>
    <source>
        <strain evidence="2">TISTR 2466</strain>
    </source>
</reference>
<gene>
    <name evidence="1" type="ORF">ACFSUE_11790</name>
</gene>
<dbReference type="RefSeq" id="WP_253057849.1">
    <property type="nucleotide sequence ID" value="NZ_JAMXWM010000001.1"/>
</dbReference>
<protein>
    <recommendedName>
        <fullName evidence="3">SnoaL-like domain-containing protein</fullName>
    </recommendedName>
</protein>
<dbReference type="SUPFAM" id="SSF54427">
    <property type="entry name" value="NTF2-like"/>
    <property type="match status" value="1"/>
</dbReference>
<sequence length="127" mass="15297">MNRDEMGRLFQSYVNGWKKSDKQLILSTCDASCEIVECYGSVYKGTKQIETWIDAWINRKYRVKQWAIINQYVDTVSLTAVFEWSFKCYSENKDHHFNGCSIVQYNRRSIQCIREYRMEAVHYYPYQ</sequence>
<evidence type="ECO:0000313" key="2">
    <source>
        <dbReference type="Proteomes" id="UP001597399"/>
    </source>
</evidence>
<comment type="caution">
    <text evidence="1">The sequence shown here is derived from an EMBL/GenBank/DDBJ whole genome shotgun (WGS) entry which is preliminary data.</text>
</comment>
<name>A0ABW5S3Z6_9BACL</name>
<organism evidence="1 2">
    <name type="scientific">Sporolactobacillus shoreicorticis</name>
    <dbReference type="NCBI Taxonomy" id="1923877"/>
    <lineage>
        <taxon>Bacteria</taxon>
        <taxon>Bacillati</taxon>
        <taxon>Bacillota</taxon>
        <taxon>Bacilli</taxon>
        <taxon>Bacillales</taxon>
        <taxon>Sporolactobacillaceae</taxon>
        <taxon>Sporolactobacillus</taxon>
    </lineage>
</organism>
<dbReference type="Proteomes" id="UP001597399">
    <property type="component" value="Unassembled WGS sequence"/>
</dbReference>
<dbReference type="Gene3D" id="3.10.450.50">
    <property type="match status" value="1"/>
</dbReference>
<evidence type="ECO:0008006" key="3">
    <source>
        <dbReference type="Google" id="ProtNLM"/>
    </source>
</evidence>
<dbReference type="EMBL" id="JBHUMQ010000026">
    <property type="protein sequence ID" value="MFD2694302.1"/>
    <property type="molecule type" value="Genomic_DNA"/>
</dbReference>
<evidence type="ECO:0000313" key="1">
    <source>
        <dbReference type="EMBL" id="MFD2694302.1"/>
    </source>
</evidence>